<name>A0A4Q8L847_9GAMM</name>
<comment type="caution">
    <text evidence="1">The sequence shown here is derived from an EMBL/GenBank/DDBJ whole genome shotgun (WGS) entry which is preliminary data.</text>
</comment>
<protein>
    <submittedName>
        <fullName evidence="1">Uncharacterized protein</fullName>
    </submittedName>
</protein>
<accession>A0A4Q8L847</accession>
<dbReference type="AlphaFoldDB" id="A0A4Q8L847"/>
<evidence type="ECO:0000313" key="2">
    <source>
        <dbReference type="Proteomes" id="UP000291286"/>
    </source>
</evidence>
<gene>
    <name evidence="1" type="ORF">EA661_19135</name>
</gene>
<reference evidence="1 2" key="1">
    <citation type="submission" date="2019-02" db="EMBL/GenBank/DDBJ databases">
        <title>WGS of Pseudoxanthomonas species novum from clinical isolates.</title>
        <authorList>
            <person name="Bernier A.-M."/>
            <person name="Bernard K."/>
            <person name="Vachon A."/>
        </authorList>
    </citation>
    <scope>NUCLEOTIDE SEQUENCE [LARGE SCALE GENOMIC DNA]</scope>
    <source>
        <strain evidence="1 2">NML171202</strain>
    </source>
</reference>
<sequence>MPINTGRFLLLTAVLVGLLSACGGGAPEQFLTLKLEGKPLRFDKHLGANDPPSEPTVHFVSVGGHLDDDPSSPGFMFQLVAPEVKPGTYRSGVDQLYASYYVQTPNGTTTYTGDAMDGASFVMTVTAMDADGVQGTFSGRLRLTGGGEQGPFLQVENGRFSARYNGH</sequence>
<evidence type="ECO:0000313" key="1">
    <source>
        <dbReference type="EMBL" id="TAA24196.1"/>
    </source>
</evidence>
<proteinExistence type="predicted"/>
<dbReference type="Proteomes" id="UP000291286">
    <property type="component" value="Unassembled WGS sequence"/>
</dbReference>
<dbReference type="RefSeq" id="WP_130521702.1">
    <property type="nucleotide sequence ID" value="NZ_SHMA01000012.1"/>
</dbReference>
<organism evidence="1 2">
    <name type="scientific">Pseudoxanthomonas winnipegensis</name>
    <dbReference type="NCBI Taxonomy" id="2480810"/>
    <lineage>
        <taxon>Bacteria</taxon>
        <taxon>Pseudomonadati</taxon>
        <taxon>Pseudomonadota</taxon>
        <taxon>Gammaproteobacteria</taxon>
        <taxon>Lysobacterales</taxon>
        <taxon>Lysobacteraceae</taxon>
        <taxon>Pseudoxanthomonas</taxon>
    </lineage>
</organism>
<dbReference type="EMBL" id="SHMB01000012">
    <property type="protein sequence ID" value="TAA24196.1"/>
    <property type="molecule type" value="Genomic_DNA"/>
</dbReference>
<dbReference type="PROSITE" id="PS51257">
    <property type="entry name" value="PROKAR_LIPOPROTEIN"/>
    <property type="match status" value="1"/>
</dbReference>